<feature type="transmembrane region" description="Helical" evidence="9">
    <location>
        <begin position="326"/>
        <end position="348"/>
    </location>
</feature>
<keyword evidence="3 10" id="KW-0808">Transferase</keyword>
<dbReference type="Pfam" id="PF26314">
    <property type="entry name" value="MptA_B_family"/>
    <property type="match status" value="1"/>
</dbReference>
<comment type="similarity">
    <text evidence="7">Belongs to the MptA/B family.</text>
</comment>
<feature type="transmembrane region" description="Helical" evidence="9">
    <location>
        <begin position="243"/>
        <end position="262"/>
    </location>
</feature>
<organism evidence="10 11">
    <name type="scientific">Herbihabitans rhizosphaerae</name>
    <dbReference type="NCBI Taxonomy" id="1872711"/>
    <lineage>
        <taxon>Bacteria</taxon>
        <taxon>Bacillati</taxon>
        <taxon>Actinomycetota</taxon>
        <taxon>Actinomycetes</taxon>
        <taxon>Pseudonocardiales</taxon>
        <taxon>Pseudonocardiaceae</taxon>
        <taxon>Herbihabitans</taxon>
    </lineage>
</organism>
<keyword evidence="2 10" id="KW-0328">Glycosyltransferase</keyword>
<evidence type="ECO:0000256" key="4">
    <source>
        <dbReference type="ARBA" id="ARBA00022692"/>
    </source>
</evidence>
<evidence type="ECO:0000256" key="1">
    <source>
        <dbReference type="ARBA" id="ARBA00004141"/>
    </source>
</evidence>
<evidence type="ECO:0000256" key="6">
    <source>
        <dbReference type="ARBA" id="ARBA00023136"/>
    </source>
</evidence>
<accession>A0A4V2EU85</accession>
<evidence type="ECO:0000256" key="7">
    <source>
        <dbReference type="ARBA" id="ARBA00043987"/>
    </source>
</evidence>
<evidence type="ECO:0000256" key="3">
    <source>
        <dbReference type="ARBA" id="ARBA00022679"/>
    </source>
</evidence>
<reference evidence="10 11" key="1">
    <citation type="submission" date="2019-02" db="EMBL/GenBank/DDBJ databases">
        <title>Genomic Encyclopedia of Type Strains, Phase IV (KMG-IV): sequencing the most valuable type-strain genomes for metagenomic binning, comparative biology and taxonomic classification.</title>
        <authorList>
            <person name="Goeker M."/>
        </authorList>
    </citation>
    <scope>NUCLEOTIDE SEQUENCE [LARGE SCALE GENOMIC DNA]</scope>
    <source>
        <strain evidence="10 11">DSM 101727</strain>
    </source>
</reference>
<evidence type="ECO:0000313" key="10">
    <source>
        <dbReference type="EMBL" id="RZS43693.1"/>
    </source>
</evidence>
<sequence>MPTTPSSASDSDASTDTAPDGATAQAAAPVAPSTPADPAPTKPFPYRTTILGLVGSLMILLGGLGAAGILVHDPILGNGPLSWLRYGHGQMLATGVLYLGFGFVVWAWVRMGRYVLAGDVDTRSVLIAAGCWIAPLIIAPPVFTRDVFSYLGQGTLPLYGYDPYEVGPIVLDLPAVVQNVHEFWQTTPAPYGPMFILVAKAVAWISGSNMILGVILMRLAMSTGIVLVLISLPGLVRHLGGKLSVATWLAIASPMTVVHLIGGPHNDSLMLGFLAAGTLLVLNRHHVLGIALVTAAMGVKPTAALALPFLIWVWAGHLKSTQWRNFARAMVLGVSTFVVTFGAITLVAGVNLGWLPALRAPAMIVNWLSLPTAVGEFFYWLTDFVVDVDKTPFIVVTRIIGALLFFYIAIRQWWAARHGGVEAVRRMTLVLFAIAVLSPATLPWYLTWGLVIAAAMPWQPRQLVYVVTGSVFLVLVYSPAGEDLLYNWPFIISAIGVSLLAGQSLRKADPLRLFSVGKQPSPSP</sequence>
<comment type="caution">
    <text evidence="10">The sequence shown here is derived from an EMBL/GenBank/DDBJ whole genome shotgun (WGS) entry which is preliminary data.</text>
</comment>
<feature type="compositionally biased region" description="Low complexity" evidence="8">
    <location>
        <begin position="1"/>
        <end position="34"/>
    </location>
</feature>
<dbReference type="EMBL" id="SGWQ01000002">
    <property type="protein sequence ID" value="RZS43693.1"/>
    <property type="molecule type" value="Genomic_DNA"/>
</dbReference>
<feature type="transmembrane region" description="Helical" evidence="9">
    <location>
        <begin position="430"/>
        <end position="451"/>
    </location>
</feature>
<dbReference type="GO" id="GO:0016757">
    <property type="term" value="F:glycosyltransferase activity"/>
    <property type="evidence" value="ECO:0007669"/>
    <property type="project" value="UniProtKB-KW"/>
</dbReference>
<evidence type="ECO:0000256" key="5">
    <source>
        <dbReference type="ARBA" id="ARBA00022989"/>
    </source>
</evidence>
<feature type="transmembrane region" description="Helical" evidence="9">
    <location>
        <begin position="463"/>
        <end position="480"/>
    </location>
</feature>
<dbReference type="OrthoDB" id="5242303at2"/>
<keyword evidence="11" id="KW-1185">Reference proteome</keyword>
<feature type="transmembrane region" description="Helical" evidence="9">
    <location>
        <begin position="50"/>
        <end position="71"/>
    </location>
</feature>
<dbReference type="RefSeq" id="WP_130343499.1">
    <property type="nucleotide sequence ID" value="NZ_SGWQ01000002.1"/>
</dbReference>
<dbReference type="AlphaFoldDB" id="A0A4V2EU85"/>
<dbReference type="InterPro" id="IPR049829">
    <property type="entry name" value="MptA/B-like"/>
</dbReference>
<feature type="transmembrane region" description="Helical" evidence="9">
    <location>
        <begin position="125"/>
        <end position="143"/>
    </location>
</feature>
<feature type="transmembrane region" description="Helical" evidence="9">
    <location>
        <begin position="393"/>
        <end position="410"/>
    </location>
</feature>
<feature type="transmembrane region" description="Helical" evidence="9">
    <location>
        <begin position="287"/>
        <end position="314"/>
    </location>
</feature>
<keyword evidence="4 9" id="KW-0812">Transmembrane</keyword>
<feature type="region of interest" description="Disordered" evidence="8">
    <location>
        <begin position="1"/>
        <end position="41"/>
    </location>
</feature>
<comment type="subcellular location">
    <subcellularLocation>
        <location evidence="1">Membrane</location>
        <topology evidence="1">Multi-pass membrane protein</topology>
    </subcellularLocation>
</comment>
<feature type="transmembrane region" description="Helical" evidence="9">
    <location>
        <begin position="91"/>
        <end position="109"/>
    </location>
</feature>
<evidence type="ECO:0000313" key="11">
    <source>
        <dbReference type="Proteomes" id="UP000294257"/>
    </source>
</evidence>
<proteinExistence type="inferred from homology"/>
<feature type="transmembrane region" description="Helical" evidence="9">
    <location>
        <begin position="210"/>
        <end position="236"/>
    </location>
</feature>
<evidence type="ECO:0000256" key="8">
    <source>
        <dbReference type="SAM" id="MobiDB-lite"/>
    </source>
</evidence>
<evidence type="ECO:0000256" key="2">
    <source>
        <dbReference type="ARBA" id="ARBA00022676"/>
    </source>
</evidence>
<keyword evidence="6 9" id="KW-0472">Membrane</keyword>
<feature type="transmembrane region" description="Helical" evidence="9">
    <location>
        <begin position="360"/>
        <end position="381"/>
    </location>
</feature>
<dbReference type="NCBIfam" id="NF038066">
    <property type="entry name" value="MptB"/>
    <property type="match status" value="1"/>
</dbReference>
<keyword evidence="5 9" id="KW-1133">Transmembrane helix</keyword>
<feature type="transmembrane region" description="Helical" evidence="9">
    <location>
        <begin position="486"/>
        <end position="505"/>
    </location>
</feature>
<evidence type="ECO:0000256" key="9">
    <source>
        <dbReference type="SAM" id="Phobius"/>
    </source>
</evidence>
<dbReference type="Proteomes" id="UP000294257">
    <property type="component" value="Unassembled WGS sequence"/>
</dbReference>
<gene>
    <name evidence="10" type="ORF">EV193_102674</name>
</gene>
<name>A0A4V2EU85_9PSEU</name>
<protein>
    <submittedName>
        <fullName evidence="10">Alpha-1,6-mannosyltransferase</fullName>
    </submittedName>
</protein>
<dbReference type="GO" id="GO:0016020">
    <property type="term" value="C:membrane"/>
    <property type="evidence" value="ECO:0007669"/>
    <property type="project" value="UniProtKB-SubCell"/>
</dbReference>